<evidence type="ECO:0000313" key="9">
    <source>
        <dbReference type="Proteomes" id="UP000739284"/>
    </source>
</evidence>
<dbReference type="PROSITE" id="PS00105">
    <property type="entry name" value="AA_TRANSFER_CLASS_1"/>
    <property type="match status" value="1"/>
</dbReference>
<accession>A0ABS6LIQ4</accession>
<evidence type="ECO:0000256" key="6">
    <source>
        <dbReference type="RuleBase" id="RU000481"/>
    </source>
</evidence>
<evidence type="ECO:0000256" key="3">
    <source>
        <dbReference type="ARBA" id="ARBA00022576"/>
    </source>
</evidence>
<dbReference type="NCBIfam" id="NF006755">
    <property type="entry name" value="PRK09275.1"/>
    <property type="match status" value="1"/>
</dbReference>
<dbReference type="Gene3D" id="1.10.20.110">
    <property type="match status" value="1"/>
</dbReference>
<dbReference type="RefSeq" id="WP_120509496.1">
    <property type="nucleotide sequence ID" value="NZ_JAFMOY010000130.1"/>
</dbReference>
<evidence type="ECO:0000256" key="4">
    <source>
        <dbReference type="ARBA" id="ARBA00022679"/>
    </source>
</evidence>
<dbReference type="NCBIfam" id="TIGR03801">
    <property type="entry name" value="asp_4_decarbox"/>
    <property type="match status" value="1"/>
</dbReference>
<keyword evidence="5" id="KW-0663">Pyridoxal phosphate</keyword>
<dbReference type="InterPro" id="IPR015424">
    <property type="entry name" value="PyrdxlP-dep_Trfase"/>
</dbReference>
<reference evidence="8 9" key="1">
    <citation type="submission" date="2021-03" db="EMBL/GenBank/DDBJ databases">
        <title>Five novel Rahnella species.</title>
        <authorList>
            <person name="Brady C."/>
            <person name="Asselin J."/>
            <person name="Beer S."/>
            <person name="Bruberg M.B."/>
            <person name="Crampton B."/>
            <person name="Venter S."/>
            <person name="Arnold D."/>
            <person name="Denman S."/>
        </authorList>
    </citation>
    <scope>NUCLEOTIDE SEQUENCE [LARGE SCALE GENOMIC DNA]</scope>
    <source>
        <strain evidence="8 9">FRB 231</strain>
    </source>
</reference>
<dbReference type="Proteomes" id="UP000739284">
    <property type="component" value="Unassembled WGS sequence"/>
</dbReference>
<comment type="caution">
    <text evidence="8">The sequence shown here is derived from an EMBL/GenBank/DDBJ whole genome shotgun (WGS) entry which is preliminary data.</text>
</comment>
<comment type="cofactor">
    <cofactor evidence="1 6">
        <name>pyridoxal 5'-phosphate</name>
        <dbReference type="ChEBI" id="CHEBI:597326"/>
    </cofactor>
</comment>
<keyword evidence="4 6" id="KW-0808">Transferase</keyword>
<dbReference type="SUPFAM" id="SSF53383">
    <property type="entry name" value="PLP-dependent transferases"/>
    <property type="match status" value="1"/>
</dbReference>
<dbReference type="Gene3D" id="3.40.640.10">
    <property type="entry name" value="Type I PLP-dependent aspartate aminotransferase-like (Major domain)"/>
    <property type="match status" value="1"/>
</dbReference>
<evidence type="ECO:0000259" key="7">
    <source>
        <dbReference type="Pfam" id="PF00155"/>
    </source>
</evidence>
<feature type="domain" description="Aminotransferase class I/classII large" evidence="7">
    <location>
        <begin position="173"/>
        <end position="508"/>
    </location>
</feature>
<dbReference type="InterPro" id="IPR004838">
    <property type="entry name" value="NHTrfase_class1_PyrdxlP-BS"/>
</dbReference>
<evidence type="ECO:0000313" key="8">
    <source>
        <dbReference type="EMBL" id="MBU9846743.1"/>
    </source>
</evidence>
<organism evidence="8 9">
    <name type="scientific">Rahnella ecdela</name>
    <dbReference type="NCBI Taxonomy" id="2816250"/>
    <lineage>
        <taxon>Bacteria</taxon>
        <taxon>Pseudomonadati</taxon>
        <taxon>Pseudomonadota</taxon>
        <taxon>Gammaproteobacteria</taxon>
        <taxon>Enterobacterales</taxon>
        <taxon>Yersiniaceae</taxon>
        <taxon>Rahnella</taxon>
    </lineage>
</organism>
<evidence type="ECO:0000256" key="1">
    <source>
        <dbReference type="ARBA" id="ARBA00001933"/>
    </source>
</evidence>
<proteinExistence type="inferred from homology"/>
<dbReference type="Pfam" id="PF00155">
    <property type="entry name" value="Aminotran_1_2"/>
    <property type="match status" value="1"/>
</dbReference>
<dbReference type="InterPro" id="IPR050596">
    <property type="entry name" value="AspAT/PAT-like"/>
</dbReference>
<dbReference type="InterPro" id="IPR022518">
    <property type="entry name" value="Aspartate_4-decarboxylase"/>
</dbReference>
<dbReference type="Gene3D" id="3.90.1150.10">
    <property type="entry name" value="Aspartate Aminotransferase, domain 1"/>
    <property type="match status" value="1"/>
</dbReference>
<dbReference type="EMBL" id="JAFMOY010000130">
    <property type="protein sequence ID" value="MBU9846743.1"/>
    <property type="molecule type" value="Genomic_DNA"/>
</dbReference>
<dbReference type="InterPro" id="IPR015422">
    <property type="entry name" value="PyrdxlP-dep_Trfase_small"/>
</dbReference>
<name>A0ABS6LIQ4_9GAMM</name>
<dbReference type="EC" id="2.6.1.-" evidence="6"/>
<dbReference type="GO" id="GO:0004069">
    <property type="term" value="F:L-aspartate:2-oxoglutarate aminotransferase activity"/>
    <property type="evidence" value="ECO:0007669"/>
    <property type="project" value="UniProtKB-EC"/>
</dbReference>
<keyword evidence="3 6" id="KW-0032">Aminotransferase</keyword>
<dbReference type="GO" id="GO:0047688">
    <property type="term" value="F:aspartate 4-decarboxylase activity"/>
    <property type="evidence" value="ECO:0007669"/>
    <property type="project" value="UniProtKB-EC"/>
</dbReference>
<dbReference type="InterPro" id="IPR004839">
    <property type="entry name" value="Aminotransferase_I/II_large"/>
</dbReference>
<protein>
    <recommendedName>
        <fullName evidence="6">Aminotransferase</fullName>
        <ecNumber evidence="6">2.6.1.-</ecNumber>
    </recommendedName>
</protein>
<comment type="similarity">
    <text evidence="2 6">Belongs to the class-I pyridoxal-phosphate-dependent aminotransferase family.</text>
</comment>
<dbReference type="InterPro" id="IPR015421">
    <property type="entry name" value="PyrdxlP-dep_Trfase_major"/>
</dbReference>
<evidence type="ECO:0000256" key="2">
    <source>
        <dbReference type="ARBA" id="ARBA00007441"/>
    </source>
</evidence>
<gene>
    <name evidence="8" type="ORF">J1784_17225</name>
</gene>
<evidence type="ECO:0000256" key="5">
    <source>
        <dbReference type="ARBA" id="ARBA00022898"/>
    </source>
</evidence>
<sequence length="554" mass="62673">MNFDDPEKLALLSPFELKDALMHQAVQSNQLMLNAGRGNPNFLATTPRHGFFQFGLFAMTEAERSYMYMDHVGGFPKREGIEARFELFAKQHETNPGVRFIEAAVSYVRDQMGLDAGDFIYEMCEAILGCNYPVPDRMLKMTEVIVGKYIHNEMVGNYPFVGKFDMYALEGGTAAMTYLFASLKANHVINEGDTIALGMPIFTPYIEIPELSDYNLKTIHIDAPQSNKWQYTTAELDKLLDPKVKAFFLVNPSNPPAVRIDDETLRYIAEIVKKRPDLIILTDDVYATFADNFVSLFAICPYNTILVYSFSKYFGATGWRMGVVATHEDNIIDNIIANLPAAKKKQLDHRYSSITTEPRKLKFIDRLVADSRTVALNHTAGLSTPVQAQMTLFSLFCLMDEPGAYKAEMKRIVLRRQEALYRELGLPMPQDQNSVRYYHLLDMEELATQMYGADFVKWMMARLKPNQALFRLAEETGVILLPGKGFGTPHPSWRVSLANLNEYDYANIGKAIRRLSREYYDKFIEATSAKEPAPAVKAVKVVAAAKPKAKKKPS</sequence>
<keyword evidence="9" id="KW-1185">Reference proteome</keyword>
<dbReference type="PANTHER" id="PTHR46383">
    <property type="entry name" value="ASPARTATE AMINOTRANSFERASE"/>
    <property type="match status" value="1"/>
</dbReference>
<dbReference type="PANTHER" id="PTHR46383:SF1">
    <property type="entry name" value="ASPARTATE AMINOTRANSFERASE"/>
    <property type="match status" value="1"/>
</dbReference>
<dbReference type="CDD" id="cd00609">
    <property type="entry name" value="AAT_like"/>
    <property type="match status" value="1"/>
</dbReference>
<keyword evidence="8" id="KW-0456">Lyase</keyword>